<dbReference type="InterPro" id="IPR032675">
    <property type="entry name" value="LRR_dom_sf"/>
</dbReference>
<dbReference type="PRINTS" id="PR00019">
    <property type="entry name" value="LEURICHRPT"/>
</dbReference>
<feature type="domain" description="Leucine-rich repeat-containing N-terminal plant-type" evidence="5">
    <location>
        <begin position="183"/>
        <end position="219"/>
    </location>
</feature>
<dbReference type="InterPro" id="IPR052595">
    <property type="entry name" value="LRRC69/RLP"/>
</dbReference>
<dbReference type="KEGG" id="smo:SELMODRAFT_423588"/>
<sequence>MWKHGGCEGEVLLDGEERQAVWPERSSRAVFSRTQVLCQKFTGAWANLASGIGTALVNMYGRYKSLDDANQIERKDVATWTVMSRKQKTLVAFQEMLMLSNKLHPLEHIFQGLCCARVMVPLEPSANLVSHGIQHRERQLPERMQKQEQQKMQKVEKVEILFWLFFALGLSQMLGSSFKNKAHALLEFKKGINDTQGTLLDWNPGNVANMCVWAGISCDSSTSVVSIRLTSPLLQGSISPSIGQLTQLRELNLSRPDSGLLGTPSTSTPSFPAVELLQPGDSSSLANCSSLEVINLSRNHLGDRIPESLVDLFKPWDERIYSSSIVELNLTSNSFNTSMDSILKGIQQMKHLQILALGGEIPAGLLSMKSFQSLDLQNNGYSSICLRQPGVFRHQLTSEIFGGDDCALEAIDMSRNNFSTGLSPQSVDLSVNNLQGTLREDYPPGSSMRRLDLSYNELSGEVPPGIGNLSKLTRLDLSNNHLSGVIPSELGRCSSITLLDLSSFQRRWTISILNVGDNVLTGEVTMDFGATKHLVPSQLGQNQFTGPLPYSANAPGYCCLRVTRPSSKSPEWYSFGGGVFDYGITLRGAYTNISNLIDSFTLMDFSNNELEVGLSMLKVLESLDLSHNNFEDGILQEIAFMPVSVLPTTISVVLFLLQGRFLKYPNNIYIKQSEVIFIVAILVKAKVFKVLGDV</sequence>
<accession>D8SM65</accession>
<keyword evidence="3" id="KW-0677">Repeat</keyword>
<reference evidence="6 7" key="1">
    <citation type="journal article" date="2011" name="Science">
        <title>The Selaginella genome identifies genetic changes associated with the evolution of vascular plants.</title>
        <authorList>
            <person name="Banks J.A."/>
            <person name="Nishiyama T."/>
            <person name="Hasebe M."/>
            <person name="Bowman J.L."/>
            <person name="Gribskov M."/>
            <person name="dePamphilis C."/>
            <person name="Albert V.A."/>
            <person name="Aono N."/>
            <person name="Aoyama T."/>
            <person name="Ambrose B.A."/>
            <person name="Ashton N.W."/>
            <person name="Axtell M.J."/>
            <person name="Barker E."/>
            <person name="Barker M.S."/>
            <person name="Bennetzen J.L."/>
            <person name="Bonawitz N.D."/>
            <person name="Chapple C."/>
            <person name="Cheng C."/>
            <person name="Correa L.G."/>
            <person name="Dacre M."/>
            <person name="DeBarry J."/>
            <person name="Dreyer I."/>
            <person name="Elias M."/>
            <person name="Engstrom E.M."/>
            <person name="Estelle M."/>
            <person name="Feng L."/>
            <person name="Finet C."/>
            <person name="Floyd S.K."/>
            <person name="Frommer W.B."/>
            <person name="Fujita T."/>
            <person name="Gramzow L."/>
            <person name="Gutensohn M."/>
            <person name="Harholt J."/>
            <person name="Hattori M."/>
            <person name="Heyl A."/>
            <person name="Hirai T."/>
            <person name="Hiwatashi Y."/>
            <person name="Ishikawa M."/>
            <person name="Iwata M."/>
            <person name="Karol K.G."/>
            <person name="Koehler B."/>
            <person name="Kolukisaoglu U."/>
            <person name="Kubo M."/>
            <person name="Kurata T."/>
            <person name="Lalonde S."/>
            <person name="Li K."/>
            <person name="Li Y."/>
            <person name="Litt A."/>
            <person name="Lyons E."/>
            <person name="Manning G."/>
            <person name="Maruyama T."/>
            <person name="Michael T.P."/>
            <person name="Mikami K."/>
            <person name="Miyazaki S."/>
            <person name="Morinaga S."/>
            <person name="Murata T."/>
            <person name="Mueller-Roeber B."/>
            <person name="Nelson D.R."/>
            <person name="Obara M."/>
            <person name="Oguri Y."/>
            <person name="Olmstead R.G."/>
            <person name="Onodera N."/>
            <person name="Petersen B.L."/>
            <person name="Pils B."/>
            <person name="Prigge M."/>
            <person name="Rensing S.A."/>
            <person name="Riano-Pachon D.M."/>
            <person name="Roberts A.W."/>
            <person name="Sato Y."/>
            <person name="Scheller H.V."/>
            <person name="Schulz B."/>
            <person name="Schulz C."/>
            <person name="Shakirov E.V."/>
            <person name="Shibagaki N."/>
            <person name="Shinohara N."/>
            <person name="Shippen D.E."/>
            <person name="Soerensen I."/>
            <person name="Sotooka R."/>
            <person name="Sugimoto N."/>
            <person name="Sugita M."/>
            <person name="Sumikawa N."/>
            <person name="Tanurdzic M."/>
            <person name="Theissen G."/>
            <person name="Ulvskov P."/>
            <person name="Wakazuki S."/>
            <person name="Weng J.K."/>
            <person name="Willats W.W."/>
            <person name="Wipf D."/>
            <person name="Wolf P.G."/>
            <person name="Yang L."/>
            <person name="Zimmer A.D."/>
            <person name="Zhu Q."/>
            <person name="Mitros T."/>
            <person name="Hellsten U."/>
            <person name="Loque D."/>
            <person name="Otillar R."/>
            <person name="Salamov A."/>
            <person name="Schmutz J."/>
            <person name="Shapiro H."/>
            <person name="Lindquist E."/>
            <person name="Lucas S."/>
            <person name="Rokhsar D."/>
            <person name="Grigoriev I.V."/>
        </authorList>
    </citation>
    <scope>NUCLEOTIDE SEQUENCE [LARGE SCALE GENOMIC DNA]</scope>
</reference>
<keyword evidence="7" id="KW-1185">Reference proteome</keyword>
<dbReference type="eggNOG" id="ENOG502QTHE">
    <property type="taxonomic scope" value="Eukaryota"/>
</dbReference>
<dbReference type="InterPro" id="IPR001611">
    <property type="entry name" value="Leu-rich_rpt"/>
</dbReference>
<evidence type="ECO:0000313" key="7">
    <source>
        <dbReference type="Proteomes" id="UP000001514"/>
    </source>
</evidence>
<dbReference type="Pfam" id="PF13516">
    <property type="entry name" value="LRR_6"/>
    <property type="match status" value="1"/>
</dbReference>
<dbReference type="PANTHER" id="PTHR48057">
    <property type="entry name" value="LEUCINE-RICH REPEAT SERINE/THREONINE-PROTEIN KINASE 1"/>
    <property type="match status" value="1"/>
</dbReference>
<evidence type="ECO:0000256" key="1">
    <source>
        <dbReference type="ARBA" id="ARBA00022614"/>
    </source>
</evidence>
<keyword evidence="2" id="KW-0732">Signal</keyword>
<dbReference type="EMBL" id="GL377627">
    <property type="protein sequence ID" value="EFJ14435.1"/>
    <property type="molecule type" value="Genomic_DNA"/>
</dbReference>
<evidence type="ECO:0000256" key="4">
    <source>
        <dbReference type="ARBA" id="ARBA00023180"/>
    </source>
</evidence>
<evidence type="ECO:0000256" key="3">
    <source>
        <dbReference type="ARBA" id="ARBA00022737"/>
    </source>
</evidence>
<protein>
    <recommendedName>
        <fullName evidence="5">Leucine-rich repeat-containing N-terminal plant-type domain-containing protein</fullName>
    </recommendedName>
</protein>
<dbReference type="SMART" id="SM00369">
    <property type="entry name" value="LRR_TYP"/>
    <property type="match status" value="3"/>
</dbReference>
<dbReference type="Proteomes" id="UP000001514">
    <property type="component" value="Unassembled WGS sequence"/>
</dbReference>
<gene>
    <name evidence="6" type="ORF">SELMODRAFT_423588</name>
</gene>
<name>D8SM65_SELML</name>
<dbReference type="Pfam" id="PF00560">
    <property type="entry name" value="LRR_1"/>
    <property type="match status" value="1"/>
</dbReference>
<proteinExistence type="predicted"/>
<dbReference type="Gene3D" id="3.80.10.10">
    <property type="entry name" value="Ribonuclease Inhibitor"/>
    <property type="match status" value="3"/>
</dbReference>
<dbReference type="Pfam" id="PF08263">
    <property type="entry name" value="LRRNT_2"/>
    <property type="match status" value="1"/>
</dbReference>
<evidence type="ECO:0000256" key="2">
    <source>
        <dbReference type="ARBA" id="ARBA00022729"/>
    </source>
</evidence>
<dbReference type="HOGENOM" id="CLU_397113_0_0_1"/>
<dbReference type="InterPro" id="IPR013210">
    <property type="entry name" value="LRR_N_plant-typ"/>
</dbReference>
<dbReference type="AlphaFoldDB" id="D8SM65"/>
<keyword evidence="1" id="KW-0433">Leucine-rich repeat</keyword>
<evidence type="ECO:0000259" key="5">
    <source>
        <dbReference type="Pfam" id="PF08263"/>
    </source>
</evidence>
<dbReference type="SUPFAM" id="SSF52047">
    <property type="entry name" value="RNI-like"/>
    <property type="match status" value="1"/>
</dbReference>
<organism evidence="7">
    <name type="scientific">Selaginella moellendorffii</name>
    <name type="common">Spikemoss</name>
    <dbReference type="NCBI Taxonomy" id="88036"/>
    <lineage>
        <taxon>Eukaryota</taxon>
        <taxon>Viridiplantae</taxon>
        <taxon>Streptophyta</taxon>
        <taxon>Embryophyta</taxon>
        <taxon>Tracheophyta</taxon>
        <taxon>Lycopodiopsida</taxon>
        <taxon>Selaginellales</taxon>
        <taxon>Selaginellaceae</taxon>
        <taxon>Selaginella</taxon>
    </lineage>
</organism>
<dbReference type="Pfam" id="PF13855">
    <property type="entry name" value="LRR_8"/>
    <property type="match status" value="1"/>
</dbReference>
<dbReference type="PANTHER" id="PTHR48057:SF7">
    <property type="entry name" value="LEUCINE-RICH REPEAT SERINE_THREONINE-PROTEIN KINASE 1"/>
    <property type="match status" value="1"/>
</dbReference>
<keyword evidence="4" id="KW-0325">Glycoprotein</keyword>
<dbReference type="InterPro" id="IPR003591">
    <property type="entry name" value="Leu-rich_rpt_typical-subtyp"/>
</dbReference>
<evidence type="ECO:0000313" key="6">
    <source>
        <dbReference type="EMBL" id="EFJ14435.1"/>
    </source>
</evidence>
<dbReference type="FunFam" id="3.80.10.10:FF:000041">
    <property type="entry name" value="LRR receptor-like serine/threonine-protein kinase ERECTA"/>
    <property type="match status" value="1"/>
</dbReference>
<dbReference type="Gramene" id="EFJ14435">
    <property type="protein sequence ID" value="EFJ14435"/>
    <property type="gene ID" value="SELMODRAFT_423588"/>
</dbReference>
<dbReference type="InParanoid" id="D8SM65"/>